<reference evidence="1 2" key="1">
    <citation type="journal article" date="2015" name="Fungal Genet. Biol.">
        <title>Evolution of novel wood decay mechanisms in Agaricales revealed by the genome sequences of Fistulina hepatica and Cylindrobasidium torrendii.</title>
        <authorList>
            <person name="Floudas D."/>
            <person name="Held B.W."/>
            <person name="Riley R."/>
            <person name="Nagy L.G."/>
            <person name="Koehler G."/>
            <person name="Ransdell A.S."/>
            <person name="Younus H."/>
            <person name="Chow J."/>
            <person name="Chiniquy J."/>
            <person name="Lipzen A."/>
            <person name="Tritt A."/>
            <person name="Sun H."/>
            <person name="Haridas S."/>
            <person name="LaButti K."/>
            <person name="Ohm R.A."/>
            <person name="Kues U."/>
            <person name="Blanchette R.A."/>
            <person name="Grigoriev I.V."/>
            <person name="Minto R.E."/>
            <person name="Hibbett D.S."/>
        </authorList>
    </citation>
    <scope>NUCLEOTIDE SEQUENCE [LARGE SCALE GENOMIC DNA]</scope>
    <source>
        <strain evidence="1 2">ATCC 64428</strain>
    </source>
</reference>
<keyword evidence="2" id="KW-1185">Reference proteome</keyword>
<evidence type="ECO:0000313" key="1">
    <source>
        <dbReference type="EMBL" id="KIY53956.1"/>
    </source>
</evidence>
<dbReference type="EMBL" id="KN881581">
    <property type="protein sequence ID" value="KIY53956.1"/>
    <property type="molecule type" value="Genomic_DNA"/>
</dbReference>
<accession>A0A0D7ARJ2</accession>
<protein>
    <submittedName>
        <fullName evidence="1">Uncharacterized protein</fullName>
    </submittedName>
</protein>
<dbReference type="AlphaFoldDB" id="A0A0D7ARJ2"/>
<sequence>MGRRSYCLSESLFADLSTRERLSRTTSSTPPLEDFEPFIFRGSPPAAQNMVTACVWVQDSADLQSLYDWSRNWTGPISLLVTTNARPESEDHRHVLNRIRALAERDPALSLSVHLLHVKRYNEQNHNTYLNLARLFAPTERVLLFPGDPHLCAIPNVHVTLLDRDASLPLLIADSRPAFPFPPMSPIVVRRDHPAWCTERFFFAHSRLIDWQECTWSIWLESFGSFDHLNATVGPVTGHARTPNFVVCRLPEQVFNYQLLKTSPCSDQGTKSSD</sequence>
<evidence type="ECO:0000313" key="2">
    <source>
        <dbReference type="Proteomes" id="UP000054144"/>
    </source>
</evidence>
<gene>
    <name evidence="1" type="ORF">FISHEDRAFT_32292</name>
</gene>
<proteinExistence type="predicted"/>
<name>A0A0D7ARJ2_9AGAR</name>
<dbReference type="OrthoDB" id="3056235at2759"/>
<dbReference type="Proteomes" id="UP000054144">
    <property type="component" value="Unassembled WGS sequence"/>
</dbReference>
<organism evidence="1 2">
    <name type="scientific">Fistulina hepatica ATCC 64428</name>
    <dbReference type="NCBI Taxonomy" id="1128425"/>
    <lineage>
        <taxon>Eukaryota</taxon>
        <taxon>Fungi</taxon>
        <taxon>Dikarya</taxon>
        <taxon>Basidiomycota</taxon>
        <taxon>Agaricomycotina</taxon>
        <taxon>Agaricomycetes</taxon>
        <taxon>Agaricomycetidae</taxon>
        <taxon>Agaricales</taxon>
        <taxon>Fistulinaceae</taxon>
        <taxon>Fistulina</taxon>
    </lineage>
</organism>